<evidence type="ECO:0000256" key="2">
    <source>
        <dbReference type="SAM" id="Phobius"/>
    </source>
</evidence>
<dbReference type="RefSeq" id="WP_032055041.1">
    <property type="nucleotide sequence ID" value="NZ_CP082144.1"/>
</dbReference>
<feature type="compositionally biased region" description="Polar residues" evidence="1">
    <location>
        <begin position="148"/>
        <end position="171"/>
    </location>
</feature>
<dbReference type="InterPro" id="IPR005498">
    <property type="entry name" value="T4SS_VirB10/TraB/TrbI"/>
</dbReference>
<feature type="compositionally biased region" description="Polar residues" evidence="1">
    <location>
        <begin position="1"/>
        <end position="11"/>
    </location>
</feature>
<feature type="compositionally biased region" description="Polar residues" evidence="1">
    <location>
        <begin position="18"/>
        <end position="36"/>
    </location>
</feature>
<dbReference type="Pfam" id="PF03743">
    <property type="entry name" value="TrbI"/>
    <property type="match status" value="1"/>
</dbReference>
<name>A0A1P8KGA9_ACILW</name>
<geneLocation type="plasmid" evidence="3">
    <name>pALWED1.1</name>
</geneLocation>
<protein>
    <submittedName>
        <fullName evidence="3">Putative plasmid transfer protein</fullName>
    </submittedName>
</protein>
<proteinExistence type="predicted"/>
<accession>A0A1P8KGA9</accession>
<feature type="transmembrane region" description="Helical" evidence="2">
    <location>
        <begin position="65"/>
        <end position="84"/>
    </location>
</feature>
<evidence type="ECO:0000256" key="1">
    <source>
        <dbReference type="SAM" id="MobiDB-lite"/>
    </source>
</evidence>
<organism evidence="3">
    <name type="scientific">Acinetobacter lwoffii</name>
    <dbReference type="NCBI Taxonomy" id="28090"/>
    <lineage>
        <taxon>Bacteria</taxon>
        <taxon>Pseudomonadati</taxon>
        <taxon>Pseudomonadota</taxon>
        <taxon>Gammaproteobacteria</taxon>
        <taxon>Moraxellales</taxon>
        <taxon>Moraxellaceae</taxon>
        <taxon>Acinetobacter</taxon>
    </lineage>
</organism>
<keyword evidence="3" id="KW-0614">Plasmid</keyword>
<dbReference type="InterPro" id="IPR049855">
    <property type="entry name" value="DotG/IcmE-like_C"/>
</dbReference>
<dbReference type="AlphaFoldDB" id="A0A1P8KGA9"/>
<keyword evidence="2" id="KW-0812">Transmembrane</keyword>
<gene>
    <name evidence="3" type="ORF">BAA96_1p0010</name>
</gene>
<feature type="region of interest" description="Disordered" evidence="1">
    <location>
        <begin position="1"/>
        <end position="49"/>
    </location>
</feature>
<evidence type="ECO:0000313" key="3">
    <source>
        <dbReference type="EMBL" id="APW48717.1"/>
    </source>
</evidence>
<feature type="region of interest" description="Disordered" evidence="1">
    <location>
        <begin position="148"/>
        <end position="178"/>
    </location>
</feature>
<feature type="region of interest" description="Disordered" evidence="1">
    <location>
        <begin position="196"/>
        <end position="223"/>
    </location>
</feature>
<dbReference type="CDD" id="cd16431">
    <property type="entry name" value="IcmE"/>
    <property type="match status" value="1"/>
</dbReference>
<feature type="compositionally biased region" description="Low complexity" evidence="1">
    <location>
        <begin position="210"/>
        <end position="223"/>
    </location>
</feature>
<keyword evidence="2" id="KW-1133">Transmembrane helix</keyword>
<sequence>MDSTNQQNNPNDIEENSSRSTEVGTTDETIISANQVHSEEDQPKKLKNTSIKTANKKRVFADTRFRVVAIIGLVVVGGLGFFMFNPMGKSDQLALDNQVAIATPEIQGQGTNVIPPEYVEYERQKQAEEAAQAGKNGESYLPEFKTVATQDPNGDLNDQNFITGPNGQPVNGSAKAGTPNITLELDQMARANMANQGGAYGGALPQPTSGGLPQQPQAQNGANQNAPIYQTNYAQQYEHASSAANDVASVYSQQAAANAERNVATRELSQTAFVDQLAAFSNTKNKVNGYSTYKYSHNTKASEGQQNLGSLNVAKTTSESTKGLAIIKAGTTMKARLDTGVNTDKGKNLFATVIGGKFNGAKLIGTVGLNTADIEFNFTRMLFKGEEYAIQVRALTLGTKQSGMADKVQKHTLQKLGGMVTAGIFEGYGQAYQNIGTTQITNTGNVVSTKEEPNDKEIAGNIIGNVGTEMANMARTSTVRPTTYIVNSGKVFEVFFDADVTTPKSKG</sequence>
<dbReference type="EMBL" id="KX426227">
    <property type="protein sequence ID" value="APW48717.1"/>
    <property type="molecule type" value="Genomic_DNA"/>
</dbReference>
<reference evidence="3" key="1">
    <citation type="journal article" date="2016" name="Biomed. Res. Int.">
        <title>Resistance of Permafrost and Modern Acinetobacter lwoffii Strains to Heavy Metals and Arsenic Revealed by Genome Analysis.</title>
        <authorList>
            <person name="Mindlin S."/>
            <person name="Petrenko A."/>
            <person name="Kurakov A."/>
            <person name="Beletsky A."/>
            <person name="Mardanov A."/>
            <person name="Petrova M."/>
        </authorList>
    </citation>
    <scope>NUCLEOTIDE SEQUENCE</scope>
    <source>
        <strain evidence="3">ED23-35</strain>
        <plasmid evidence="3">pALWED1.1</plasmid>
    </source>
</reference>
<keyword evidence="2" id="KW-0472">Membrane</keyword>